<reference evidence="10 11" key="1">
    <citation type="submission" date="2017-06" db="EMBL/GenBank/DDBJ databases">
        <title>Global population genomics of the pathogenic fungus Cryptococcus neoformans var. grubii.</title>
        <authorList>
            <person name="Cuomo C."/>
            <person name="Litvintseva A."/>
            <person name="Chen Y."/>
            <person name="Young S."/>
            <person name="Zeng Q."/>
            <person name="Chapman S."/>
            <person name="Gujja S."/>
            <person name="Saif S."/>
            <person name="Birren B."/>
        </authorList>
    </citation>
    <scope>NUCLEOTIDE SEQUENCE [LARGE SCALE GENOMIC DNA]</scope>
    <source>
        <strain evidence="10 11">Tu259-1</strain>
    </source>
</reference>
<organism evidence="10 11">
    <name type="scientific">Cryptococcus neoformans Tu259-1</name>
    <dbReference type="NCBI Taxonomy" id="1230072"/>
    <lineage>
        <taxon>Eukaryota</taxon>
        <taxon>Fungi</taxon>
        <taxon>Dikarya</taxon>
        <taxon>Basidiomycota</taxon>
        <taxon>Agaricomycotina</taxon>
        <taxon>Tremellomycetes</taxon>
        <taxon>Tremellales</taxon>
        <taxon>Cryptococcaceae</taxon>
        <taxon>Cryptococcus</taxon>
        <taxon>Cryptococcus neoformans species complex</taxon>
    </lineage>
</organism>
<evidence type="ECO:0000313" key="11">
    <source>
        <dbReference type="Proteomes" id="UP000199727"/>
    </source>
</evidence>
<dbReference type="GO" id="GO:0032366">
    <property type="term" value="P:intracellular sterol transport"/>
    <property type="evidence" value="ECO:0007669"/>
    <property type="project" value="TreeGrafter"/>
</dbReference>
<sequence length="920" mass="100136">MSAFLNKLRHPSTSADSRTRRSRSSSTLADNDAPPTSQQAPSPSPQRTTGASGSLFIENFDPSPQPAQPSESPQPPYVEPSSPHRKRHPGPMPETRTTPSRPAPLQVPDSGPRPAGTPKLTLTQEGSNSPHSVSDHSPIHDYHRRPPSQARHPVGLGLGKPNEDEDGDFDAPRNNHYTALPSASQRAVSLAQDGRDRPSSFASSQHDPSAHGQHGIRSRSGSLVSRVTSRIGPASPNSLTPVDSVGKSSKKSKRRSRRRSINSQMSGHSSVVAALAKGGLHIASATGDEALAKAAKTHKVSSGMKRSPYLTRGGRDMDDDDDDGESDDDDIDFDDEEDDDSDLAEDLSVLGYAVASNRRNSDFHALFPSVDEGDYLIDDYGCALSKDILVQGRLYVSENYLCFHANIFGWTTDVVIPFVEIRSIEKKMTALVIPNAIGVSTANARYTFASFISRDTVYDVMMNIWRLCNPNAVMSALSLSATPSRPGSISGELASTIATATPGGQGESGGGQDGVPGDHKPTQCDCGRDGKHYPETALEAIFPSTPEKVYNLMFNSSWLRTFLSDSQNLRDIEYSDWRPISPSSPNLTRSLSYTKPLNGSIGPKQTTCHITDSREHFDPDQYIVMITTTRTPDVPSGGVFSVKTRTCFMWAGPESTKVIVTTGVEWTGKSWIKGIIEKSAIDGQKQYHDDLKLSMLSYIQSHLSEFLSPGAKPAVDQPNAPTPPRTNSGSGSGITSGGTSSEAQEYAAKARKERHDADWWNLQAGIDSLVRGGKTISEGLKACIDSVADMLFDSGLNKQGILWILIVLLVLSNFYTYLYADTSRSSRGIARGGEVRFAGERRGQQQLSRSVYDDQVAETVRMVLSQQRTLMEPVEEVKELLRVLDSVEWRMSKLRDEIRGVIEESSSVRENTALKGDEID</sequence>
<evidence type="ECO:0000313" key="10">
    <source>
        <dbReference type="EMBL" id="OXG29010.1"/>
    </source>
</evidence>
<dbReference type="AlphaFoldDB" id="A0A854QKW9"/>
<dbReference type="PANTHER" id="PTHR23319:SF4">
    <property type="entry name" value="GRAM DOMAIN CONTAINING 1B, ISOFORM E"/>
    <property type="match status" value="1"/>
</dbReference>
<dbReference type="GO" id="GO:0005789">
    <property type="term" value="C:endoplasmic reticulum membrane"/>
    <property type="evidence" value="ECO:0007669"/>
    <property type="project" value="TreeGrafter"/>
</dbReference>
<keyword evidence="4 8" id="KW-1133">Transmembrane helix</keyword>
<dbReference type="CDD" id="cd13220">
    <property type="entry name" value="PH-GRAM_GRAMDC"/>
    <property type="match status" value="1"/>
</dbReference>
<feature type="compositionally biased region" description="Polar residues" evidence="7">
    <location>
        <begin position="175"/>
        <end position="187"/>
    </location>
</feature>
<feature type="transmembrane region" description="Helical" evidence="8">
    <location>
        <begin position="800"/>
        <end position="820"/>
    </location>
</feature>
<dbReference type="GO" id="GO:0005886">
    <property type="term" value="C:plasma membrane"/>
    <property type="evidence" value="ECO:0007669"/>
    <property type="project" value="TreeGrafter"/>
</dbReference>
<feature type="coiled-coil region" evidence="6">
    <location>
        <begin position="877"/>
        <end position="904"/>
    </location>
</feature>
<dbReference type="PROSITE" id="PS51778">
    <property type="entry name" value="VAST"/>
    <property type="match status" value="1"/>
</dbReference>
<gene>
    <name evidence="10" type="ORF">C361_00664</name>
</gene>
<dbReference type="GO" id="GO:0032934">
    <property type="term" value="F:sterol binding"/>
    <property type="evidence" value="ECO:0007669"/>
    <property type="project" value="TreeGrafter"/>
</dbReference>
<comment type="caution">
    <text evidence="10">The sequence shown here is derived from an EMBL/GenBank/DDBJ whole genome shotgun (WGS) entry which is preliminary data.</text>
</comment>
<evidence type="ECO:0000256" key="3">
    <source>
        <dbReference type="ARBA" id="ARBA00022692"/>
    </source>
</evidence>
<evidence type="ECO:0000256" key="2">
    <source>
        <dbReference type="ARBA" id="ARBA00006582"/>
    </source>
</evidence>
<keyword evidence="5 8" id="KW-0472">Membrane</keyword>
<feature type="compositionally biased region" description="Basic residues" evidence="7">
    <location>
        <begin position="248"/>
        <end position="260"/>
    </location>
</feature>
<evidence type="ECO:0000256" key="8">
    <source>
        <dbReference type="SAM" id="Phobius"/>
    </source>
</evidence>
<dbReference type="OrthoDB" id="2162691at2759"/>
<dbReference type="EMBL" id="AMKT01000010">
    <property type="protein sequence ID" value="OXG29010.1"/>
    <property type="molecule type" value="Genomic_DNA"/>
</dbReference>
<keyword evidence="6" id="KW-0175">Coiled coil</keyword>
<feature type="compositionally biased region" description="Gly residues" evidence="7">
    <location>
        <begin position="503"/>
        <end position="514"/>
    </location>
</feature>
<dbReference type="GO" id="GO:0120015">
    <property type="term" value="F:sterol transfer activity"/>
    <property type="evidence" value="ECO:0007669"/>
    <property type="project" value="TreeGrafter"/>
</dbReference>
<dbReference type="InterPro" id="IPR051482">
    <property type="entry name" value="Cholesterol_transport"/>
</dbReference>
<dbReference type="Gene3D" id="2.30.29.30">
    <property type="entry name" value="Pleckstrin-homology domain (PH domain)/Phosphotyrosine-binding domain (PTB)"/>
    <property type="match status" value="1"/>
</dbReference>
<evidence type="ECO:0000256" key="5">
    <source>
        <dbReference type="ARBA" id="ARBA00023136"/>
    </source>
</evidence>
<dbReference type="PANTHER" id="PTHR23319">
    <property type="entry name" value="GRAM DOMAIN CONTAINING 1B, ISOFORM E"/>
    <property type="match status" value="1"/>
</dbReference>
<evidence type="ECO:0000256" key="6">
    <source>
        <dbReference type="SAM" id="Coils"/>
    </source>
</evidence>
<dbReference type="InterPro" id="IPR011993">
    <property type="entry name" value="PH-like_dom_sf"/>
</dbReference>
<name>A0A854QKW9_CRYNE</name>
<feature type="region of interest" description="Disordered" evidence="7">
    <location>
        <begin position="1"/>
        <end position="268"/>
    </location>
</feature>
<feature type="region of interest" description="Disordered" evidence="7">
    <location>
        <begin position="710"/>
        <end position="748"/>
    </location>
</feature>
<evidence type="ECO:0000256" key="1">
    <source>
        <dbReference type="ARBA" id="ARBA00004167"/>
    </source>
</evidence>
<evidence type="ECO:0000259" key="9">
    <source>
        <dbReference type="PROSITE" id="PS51778"/>
    </source>
</evidence>
<dbReference type="Pfam" id="PF16016">
    <property type="entry name" value="VASt"/>
    <property type="match status" value="1"/>
</dbReference>
<feature type="compositionally biased region" description="Polar residues" evidence="7">
    <location>
        <begin position="120"/>
        <end position="132"/>
    </location>
</feature>
<evidence type="ECO:0000256" key="4">
    <source>
        <dbReference type="ARBA" id="ARBA00022989"/>
    </source>
</evidence>
<comment type="similarity">
    <text evidence="2">Belongs to the YSP2 family.</text>
</comment>
<dbReference type="InterPro" id="IPR004182">
    <property type="entry name" value="GRAM"/>
</dbReference>
<accession>A0A854QKW9</accession>
<dbReference type="GO" id="GO:0032541">
    <property type="term" value="C:cortical endoplasmic reticulum"/>
    <property type="evidence" value="ECO:0007669"/>
    <property type="project" value="TreeGrafter"/>
</dbReference>
<dbReference type="GO" id="GO:0005739">
    <property type="term" value="C:mitochondrion"/>
    <property type="evidence" value="ECO:0007669"/>
    <property type="project" value="TreeGrafter"/>
</dbReference>
<dbReference type="Pfam" id="PF02893">
    <property type="entry name" value="GRAM"/>
    <property type="match status" value="1"/>
</dbReference>
<feature type="compositionally biased region" description="Acidic residues" evidence="7">
    <location>
        <begin position="317"/>
        <end position="342"/>
    </location>
</feature>
<feature type="compositionally biased region" description="Polar residues" evidence="7">
    <location>
        <begin position="219"/>
        <end position="228"/>
    </location>
</feature>
<protein>
    <submittedName>
        <fullName evidence="10">GRAM domain-containing protein</fullName>
    </submittedName>
</protein>
<feature type="domain" description="VASt" evidence="9">
    <location>
        <begin position="532"/>
        <end position="703"/>
    </location>
</feature>
<keyword evidence="3 8" id="KW-0812">Transmembrane</keyword>
<feature type="compositionally biased region" description="Pro residues" evidence="7">
    <location>
        <begin position="63"/>
        <end position="78"/>
    </location>
</feature>
<proteinExistence type="inferred from homology"/>
<evidence type="ECO:0000256" key="7">
    <source>
        <dbReference type="SAM" id="MobiDB-lite"/>
    </source>
</evidence>
<dbReference type="SMART" id="SM00568">
    <property type="entry name" value="GRAM"/>
    <property type="match status" value="1"/>
</dbReference>
<dbReference type="InterPro" id="IPR031968">
    <property type="entry name" value="VASt"/>
</dbReference>
<feature type="compositionally biased region" description="Low complexity" evidence="7">
    <location>
        <begin position="33"/>
        <end position="49"/>
    </location>
</feature>
<dbReference type="Proteomes" id="UP000199727">
    <property type="component" value="Unassembled WGS sequence"/>
</dbReference>
<feature type="region of interest" description="Disordered" evidence="7">
    <location>
        <begin position="295"/>
        <end position="342"/>
    </location>
</feature>
<comment type="subcellular location">
    <subcellularLocation>
        <location evidence="1">Membrane</location>
        <topology evidence="1">Single-pass membrane protein</topology>
    </subcellularLocation>
</comment>
<dbReference type="GO" id="GO:0140268">
    <property type="term" value="C:endoplasmic reticulum-plasma membrane contact site"/>
    <property type="evidence" value="ECO:0007669"/>
    <property type="project" value="TreeGrafter"/>
</dbReference>
<feature type="region of interest" description="Disordered" evidence="7">
    <location>
        <begin position="498"/>
        <end position="524"/>
    </location>
</feature>